<evidence type="ECO:0000256" key="1">
    <source>
        <dbReference type="ARBA" id="ARBA00022516"/>
    </source>
</evidence>
<keyword evidence="1" id="KW-0444">Lipid biosynthesis</keyword>
<feature type="region of interest" description="Disordered" evidence="6">
    <location>
        <begin position="1"/>
        <end position="30"/>
    </location>
</feature>
<evidence type="ECO:0000256" key="2">
    <source>
        <dbReference type="ARBA" id="ARBA00022556"/>
    </source>
</evidence>
<dbReference type="Pfam" id="PF13720">
    <property type="entry name" value="Acetyltransf_11"/>
    <property type="match status" value="1"/>
</dbReference>
<dbReference type="NCBIfam" id="NF003657">
    <property type="entry name" value="PRK05289.1"/>
    <property type="match status" value="1"/>
</dbReference>
<dbReference type="NCBIfam" id="TIGR01852">
    <property type="entry name" value="lipid_A_lpxA"/>
    <property type="match status" value="1"/>
</dbReference>
<evidence type="ECO:0000256" key="6">
    <source>
        <dbReference type="SAM" id="MobiDB-lite"/>
    </source>
</evidence>
<dbReference type="GeneID" id="87900757"/>
<dbReference type="InterPro" id="IPR001451">
    <property type="entry name" value="Hexapep"/>
</dbReference>
<accession>A0ABR0FD17</accession>
<evidence type="ECO:0000256" key="3">
    <source>
        <dbReference type="ARBA" id="ARBA00022679"/>
    </source>
</evidence>
<gene>
    <name evidence="8" type="ORF">QC761_608570</name>
</gene>
<keyword evidence="2" id="KW-0441">Lipid A biosynthesis</keyword>
<dbReference type="InterPro" id="IPR011004">
    <property type="entry name" value="Trimer_LpxA-like_sf"/>
</dbReference>
<reference evidence="8 9" key="1">
    <citation type="journal article" date="2023" name="bioRxiv">
        <title>High-quality genome assemblies of four members of thePodospora anserinaspecies complex.</title>
        <authorList>
            <person name="Ament-Velasquez S.L."/>
            <person name="Vogan A.A."/>
            <person name="Wallerman O."/>
            <person name="Hartmann F."/>
            <person name="Gautier V."/>
            <person name="Silar P."/>
            <person name="Giraud T."/>
            <person name="Johannesson H."/>
        </authorList>
    </citation>
    <scope>NUCLEOTIDE SEQUENCE [LARGE SCALE GENOMIC DNA]</scope>
    <source>
        <strain evidence="8 9">CBS 112042</strain>
    </source>
</reference>
<keyword evidence="9" id="KW-1185">Reference proteome</keyword>
<feature type="compositionally biased region" description="Pro residues" evidence="6">
    <location>
        <begin position="8"/>
        <end position="20"/>
    </location>
</feature>
<dbReference type="EMBL" id="JAFFGZ010000008">
    <property type="protein sequence ID" value="KAK4641005.1"/>
    <property type="molecule type" value="Genomic_DNA"/>
</dbReference>
<name>A0ABR0FD17_9PEZI</name>
<dbReference type="InterPro" id="IPR037157">
    <property type="entry name" value="Acetyltransf_C_sf"/>
</dbReference>
<dbReference type="PIRSF" id="PIRSF000456">
    <property type="entry name" value="UDP-GlcNAc_acltr"/>
    <property type="match status" value="1"/>
</dbReference>
<sequence>MDDSNIPPNQPAITLPPLPSKQPHHPTPRIHPFSLIHPSSLPLIHPTATVGAFCLIGPNVTISARTTLLSHVSIPSNTTLGTDCTIHPFSVLGGPSQALADKSQPPNTGKLTIGNSCTIREGVTCNVGFSAKGTVIGNGCLLMANSHVSHDCVLGDEVILVNGVLLAGHVTVGRGAIFAGMGGTVQFVRVGEYAYVGGATVVSRDVLPYSMVKGYRGRTVGVNAVGLKRRGWTGERIQWVERALRAVLRGDQEELSELVERVGSTGKDDLMRVVDFARESEIGLCSLHEKVSGGAKL</sequence>
<dbReference type="SUPFAM" id="SSF51161">
    <property type="entry name" value="Trimeric LpxA-like enzymes"/>
    <property type="match status" value="1"/>
</dbReference>
<dbReference type="PANTHER" id="PTHR43480:SF1">
    <property type="entry name" value="ACYL-[ACYL-CARRIER-PROTEIN]--UDP-N-ACETYLGLUCOSAMINE O-ACYLTRANSFERASE, MITOCHONDRIAL-RELATED"/>
    <property type="match status" value="1"/>
</dbReference>
<keyword evidence="5" id="KW-0012">Acyltransferase</keyword>
<keyword evidence="4" id="KW-0443">Lipid metabolism</keyword>
<proteinExistence type="predicted"/>
<dbReference type="Gene3D" id="1.20.1180.10">
    <property type="entry name" value="Udp N-acetylglucosamine O-acyltransferase, C-terminal domain"/>
    <property type="match status" value="1"/>
</dbReference>
<dbReference type="Gene3D" id="2.160.10.10">
    <property type="entry name" value="Hexapeptide repeat proteins"/>
    <property type="match status" value="1"/>
</dbReference>
<feature type="domain" description="UDP N-acetylglucosamine O-acyltransferase C-terminal" evidence="7">
    <location>
        <begin position="205"/>
        <end position="285"/>
    </location>
</feature>
<protein>
    <recommendedName>
        <fullName evidence="7">UDP N-acetylglucosamine O-acyltransferase C-terminal domain-containing protein</fullName>
    </recommendedName>
</protein>
<comment type="caution">
    <text evidence="8">The sequence shown here is derived from an EMBL/GenBank/DDBJ whole genome shotgun (WGS) entry which is preliminary data.</text>
</comment>
<keyword evidence="3" id="KW-0808">Transferase</keyword>
<dbReference type="InterPro" id="IPR010137">
    <property type="entry name" value="Lipid_A_LpxA"/>
</dbReference>
<evidence type="ECO:0000256" key="4">
    <source>
        <dbReference type="ARBA" id="ARBA00023098"/>
    </source>
</evidence>
<dbReference type="RefSeq" id="XP_062729981.1">
    <property type="nucleotide sequence ID" value="XM_062881275.1"/>
</dbReference>
<evidence type="ECO:0000256" key="5">
    <source>
        <dbReference type="ARBA" id="ARBA00023315"/>
    </source>
</evidence>
<dbReference type="PANTHER" id="PTHR43480">
    <property type="entry name" value="ACYL-[ACYL-CARRIER-PROTEIN]--UDP-N-ACETYLGLUCOSAMINE O-ACYLTRANSFERASE"/>
    <property type="match status" value="1"/>
</dbReference>
<evidence type="ECO:0000313" key="8">
    <source>
        <dbReference type="EMBL" id="KAK4641005.1"/>
    </source>
</evidence>
<dbReference type="InterPro" id="IPR029098">
    <property type="entry name" value="Acetyltransf_C"/>
</dbReference>
<evidence type="ECO:0000313" key="9">
    <source>
        <dbReference type="Proteomes" id="UP001322138"/>
    </source>
</evidence>
<dbReference type="Proteomes" id="UP001322138">
    <property type="component" value="Unassembled WGS sequence"/>
</dbReference>
<organism evidence="8 9">
    <name type="scientific">Podospora bellae-mahoneyi</name>
    <dbReference type="NCBI Taxonomy" id="2093777"/>
    <lineage>
        <taxon>Eukaryota</taxon>
        <taxon>Fungi</taxon>
        <taxon>Dikarya</taxon>
        <taxon>Ascomycota</taxon>
        <taxon>Pezizomycotina</taxon>
        <taxon>Sordariomycetes</taxon>
        <taxon>Sordariomycetidae</taxon>
        <taxon>Sordariales</taxon>
        <taxon>Podosporaceae</taxon>
        <taxon>Podospora</taxon>
    </lineage>
</organism>
<dbReference type="Pfam" id="PF00132">
    <property type="entry name" value="Hexapep"/>
    <property type="match status" value="1"/>
</dbReference>
<evidence type="ECO:0000259" key="7">
    <source>
        <dbReference type="Pfam" id="PF13720"/>
    </source>
</evidence>